<accession>A0A8S2FWT5</accession>
<comment type="caution">
    <text evidence="6">The sequence shown here is derived from an EMBL/GenBank/DDBJ whole genome shotgun (WGS) entry which is preliminary data.</text>
</comment>
<dbReference type="GO" id="GO:0048311">
    <property type="term" value="P:mitochondrion distribution"/>
    <property type="evidence" value="ECO:0007669"/>
    <property type="project" value="TreeGrafter"/>
</dbReference>
<evidence type="ECO:0000313" key="6">
    <source>
        <dbReference type="EMBL" id="CAF1563585.1"/>
    </source>
</evidence>
<organism evidence="6 8">
    <name type="scientific">Didymodactylos carnosus</name>
    <dbReference type="NCBI Taxonomy" id="1234261"/>
    <lineage>
        <taxon>Eukaryota</taxon>
        <taxon>Metazoa</taxon>
        <taxon>Spiralia</taxon>
        <taxon>Gnathifera</taxon>
        <taxon>Rotifera</taxon>
        <taxon>Eurotatoria</taxon>
        <taxon>Bdelloidea</taxon>
        <taxon>Philodinida</taxon>
        <taxon>Philodinidae</taxon>
        <taxon>Didymodactylos</taxon>
    </lineage>
</organism>
<feature type="domain" description="HAP1 N-terminal" evidence="5">
    <location>
        <begin position="1"/>
        <end position="69"/>
    </location>
</feature>
<dbReference type="Proteomes" id="UP000682733">
    <property type="component" value="Unassembled WGS sequence"/>
</dbReference>
<protein>
    <recommendedName>
        <fullName evidence="5">HAP1 N-terminal domain-containing protein</fullName>
    </recommendedName>
</protein>
<evidence type="ECO:0000259" key="5">
    <source>
        <dbReference type="Pfam" id="PF04849"/>
    </source>
</evidence>
<dbReference type="GO" id="GO:0047496">
    <property type="term" value="P:vesicle transport along microtubule"/>
    <property type="evidence" value="ECO:0007669"/>
    <property type="project" value="TreeGrafter"/>
</dbReference>
<evidence type="ECO:0000256" key="1">
    <source>
        <dbReference type="ARBA" id="ARBA00004173"/>
    </source>
</evidence>
<dbReference type="GO" id="GO:0017022">
    <property type="term" value="F:myosin binding"/>
    <property type="evidence" value="ECO:0007669"/>
    <property type="project" value="TreeGrafter"/>
</dbReference>
<reference evidence="6" key="1">
    <citation type="submission" date="2021-02" db="EMBL/GenBank/DDBJ databases">
        <authorList>
            <person name="Nowell W R."/>
        </authorList>
    </citation>
    <scope>NUCLEOTIDE SEQUENCE</scope>
</reference>
<feature type="non-terminal residue" evidence="6">
    <location>
        <position position="1"/>
    </location>
</feature>
<keyword evidence="2 4" id="KW-0175">Coiled coil</keyword>
<dbReference type="AlphaFoldDB" id="A0A8S2FWT5"/>
<dbReference type="GO" id="GO:0005739">
    <property type="term" value="C:mitochondrion"/>
    <property type="evidence" value="ECO:0007669"/>
    <property type="project" value="UniProtKB-SubCell"/>
</dbReference>
<dbReference type="GO" id="GO:0006605">
    <property type="term" value="P:protein targeting"/>
    <property type="evidence" value="ECO:0007669"/>
    <property type="project" value="TreeGrafter"/>
</dbReference>
<comment type="subcellular location">
    <subcellularLocation>
        <location evidence="1">Mitochondrion</location>
    </subcellularLocation>
</comment>
<evidence type="ECO:0000313" key="7">
    <source>
        <dbReference type="EMBL" id="CAF4356117.1"/>
    </source>
</evidence>
<dbReference type="GO" id="GO:0031410">
    <property type="term" value="C:cytoplasmic vesicle"/>
    <property type="evidence" value="ECO:0007669"/>
    <property type="project" value="TreeGrafter"/>
</dbReference>
<dbReference type="PANTHER" id="PTHR15751:SF12">
    <property type="entry name" value="TRAFFICKING KINESIN-BINDING PROTEIN MILT"/>
    <property type="match status" value="1"/>
</dbReference>
<dbReference type="EMBL" id="CAJOBA010065066">
    <property type="protein sequence ID" value="CAF4356117.1"/>
    <property type="molecule type" value="Genomic_DNA"/>
</dbReference>
<evidence type="ECO:0000313" key="8">
    <source>
        <dbReference type="Proteomes" id="UP000677228"/>
    </source>
</evidence>
<keyword evidence="3" id="KW-0496">Mitochondrion</keyword>
<feature type="coiled-coil region" evidence="4">
    <location>
        <begin position="27"/>
        <end position="54"/>
    </location>
</feature>
<gene>
    <name evidence="6" type="ORF">OVA965_LOCUS39943</name>
    <name evidence="7" type="ORF">TMI583_LOCUS41328</name>
</gene>
<sequence>AVTRLLEERERDLNVAAGFGKILLESNDQLKQQVNLLEQDIEQTTEMVRQLKHDLLLKDRLIRFYGDMELDMIPVEER</sequence>
<evidence type="ECO:0000256" key="4">
    <source>
        <dbReference type="SAM" id="Coils"/>
    </source>
</evidence>
<dbReference type="Proteomes" id="UP000677228">
    <property type="component" value="Unassembled WGS sequence"/>
</dbReference>
<evidence type="ECO:0000256" key="2">
    <source>
        <dbReference type="ARBA" id="ARBA00023054"/>
    </source>
</evidence>
<dbReference type="EMBL" id="CAJNOK010042388">
    <property type="protein sequence ID" value="CAF1563585.1"/>
    <property type="molecule type" value="Genomic_DNA"/>
</dbReference>
<name>A0A8S2FWT5_9BILA</name>
<dbReference type="Pfam" id="PF04849">
    <property type="entry name" value="HAP1_N"/>
    <property type="match status" value="1"/>
</dbReference>
<dbReference type="InterPro" id="IPR006933">
    <property type="entry name" value="HAP1_N"/>
</dbReference>
<dbReference type="PANTHER" id="PTHR15751">
    <property type="entry name" value="TRAFFICKING KINESIN-BINDING PROTEIN"/>
    <property type="match status" value="1"/>
</dbReference>
<proteinExistence type="predicted"/>
<dbReference type="InterPro" id="IPR051946">
    <property type="entry name" value="Intracell_Traff-Reg"/>
</dbReference>
<evidence type="ECO:0000256" key="3">
    <source>
        <dbReference type="ARBA" id="ARBA00023128"/>
    </source>
</evidence>